<keyword evidence="1" id="KW-0175">Coiled coil</keyword>
<evidence type="ECO:0000256" key="1">
    <source>
        <dbReference type="SAM" id="Coils"/>
    </source>
</evidence>
<reference evidence="3 4" key="1">
    <citation type="submission" date="2018-10" db="EMBL/GenBank/DDBJ databases">
        <title>Complete genome sequence of Malassezia restricta CBS 7877.</title>
        <authorList>
            <person name="Morand S.C."/>
            <person name="Bertignac M."/>
            <person name="Iltis A."/>
            <person name="Kolder I."/>
            <person name="Pirovano W."/>
            <person name="Jourdain R."/>
            <person name="Clavaud C."/>
        </authorList>
    </citation>
    <scope>NUCLEOTIDE SEQUENCE [LARGE SCALE GENOMIC DNA]</scope>
    <source>
        <strain evidence="3 4">CBS 7877</strain>
    </source>
</reference>
<feature type="compositionally biased region" description="Polar residues" evidence="2">
    <location>
        <begin position="401"/>
        <end position="411"/>
    </location>
</feature>
<proteinExistence type="predicted"/>
<evidence type="ECO:0000313" key="4">
    <source>
        <dbReference type="Proteomes" id="UP000269793"/>
    </source>
</evidence>
<protein>
    <submittedName>
        <fullName evidence="3">Uncharacterized protein</fullName>
    </submittedName>
</protein>
<feature type="region of interest" description="Disordered" evidence="2">
    <location>
        <begin position="74"/>
        <end position="111"/>
    </location>
</feature>
<dbReference type="Proteomes" id="UP000269793">
    <property type="component" value="Chromosome VII"/>
</dbReference>
<feature type="coiled-coil region" evidence="1">
    <location>
        <begin position="235"/>
        <end position="276"/>
    </location>
</feature>
<feature type="region of interest" description="Disordered" evidence="2">
    <location>
        <begin position="379"/>
        <end position="411"/>
    </location>
</feature>
<feature type="coiled-coil region" evidence="1">
    <location>
        <begin position="326"/>
        <end position="360"/>
    </location>
</feature>
<dbReference type="AlphaFoldDB" id="A0A3G2SAY9"/>
<feature type="compositionally biased region" description="Low complexity" evidence="2">
    <location>
        <begin position="595"/>
        <end position="609"/>
    </location>
</feature>
<dbReference type="EMBL" id="CP033154">
    <property type="protein sequence ID" value="AYO44562.1"/>
    <property type="molecule type" value="Genomic_DNA"/>
</dbReference>
<accession>A0A3G2SAY9</accession>
<organism evidence="3 4">
    <name type="scientific">Malassezia restricta (strain ATCC 96810 / NBRC 103918 / CBS 7877)</name>
    <name type="common">Seborrheic dermatitis infection agent</name>
    <dbReference type="NCBI Taxonomy" id="425264"/>
    <lineage>
        <taxon>Eukaryota</taxon>
        <taxon>Fungi</taxon>
        <taxon>Dikarya</taxon>
        <taxon>Basidiomycota</taxon>
        <taxon>Ustilaginomycotina</taxon>
        <taxon>Malasseziomycetes</taxon>
        <taxon>Malasseziales</taxon>
        <taxon>Malasseziaceae</taxon>
        <taxon>Malassezia</taxon>
    </lineage>
</organism>
<feature type="compositionally biased region" description="Low complexity" evidence="2">
    <location>
        <begin position="100"/>
        <end position="111"/>
    </location>
</feature>
<gene>
    <name evidence="3" type="ORF">DNF11_3612</name>
</gene>
<feature type="coiled-coil region" evidence="1">
    <location>
        <begin position="162"/>
        <end position="196"/>
    </location>
</feature>
<evidence type="ECO:0000256" key="2">
    <source>
        <dbReference type="SAM" id="MobiDB-lite"/>
    </source>
</evidence>
<evidence type="ECO:0000313" key="3">
    <source>
        <dbReference type="EMBL" id="AYO44562.1"/>
    </source>
</evidence>
<feature type="compositionally biased region" description="Basic and acidic residues" evidence="2">
    <location>
        <begin position="379"/>
        <end position="392"/>
    </location>
</feature>
<name>A0A3G2SAY9_MALR7</name>
<feature type="region of interest" description="Disordered" evidence="2">
    <location>
        <begin position="590"/>
        <end position="609"/>
    </location>
</feature>
<feature type="region of interest" description="Disordered" evidence="2">
    <location>
        <begin position="691"/>
        <end position="718"/>
    </location>
</feature>
<sequence length="751" mass="83261">MYHSSSPIKGASAASSPRLRKRPSAYLEVSTIGSCPSVLSLDEMAELEDSVASLRRKPSNDEFSRIVSEISMHRRMNTSVRSRRSHQSLASSDDGRSGHSRVGSVDGDVSSASAVTIPPCCCGQAECDVSRRITQQIHDMESDLQLSAEIGQALLQRQDTIVHRSQQEAEEHAQQRDQLLARLSQTIKETQVLERQLSQANFNLEAADQSQHALLSELDEVRHQLKQMKMHRVKTSHLDAKLERAHNELEDMRAELAKERRRYAAAEAKHKRVISQRCDEMQSRWNEEHERWSCPTETRVWDQIRTHLASQDVETKETDWLSDDALRAMMEEHETMRRENEHLQALLRTTNDEVAELREMSEGPGPLVGVSLETDLGAQDRRSDAPSDDTRPSDCGMSEGTGITTPSTSSYAHFDEDAMSYDTGSLHRFDSDRHLPVSHNEHRTAMLSSFIETASNTFTKIQKADIDSLASRLQRQKLAGDVGHLSRTTVQSSVRDIEEWRDHFRKAVDKEARRGVPQDSSLVSRRDFFALLKLQRESLLELARLRQCINEVHLHPSAAAKLLHEHLGAHTISTNRSWISRMFTGVLSSEPGPAPVEAPASTAASPASNETSFVRIAGAESAPMAVPRNVPTSRLSGAPPSRVMPRSRAAALSTSVAVHAHGAYTKPGMLKTKASQPALMEAAISAKRATSGAHGDTSMVAPPPWQEPSLRPRTRGLSDSSIHSTFLEHGATSDNVVDRVITPHTLTLSTD</sequence>
<keyword evidence="4" id="KW-1185">Reference proteome</keyword>
<dbReference type="OrthoDB" id="4088568at2759"/>
<dbReference type="STRING" id="425264.A0A3G2SAY9"/>
<feature type="compositionally biased region" description="Basic residues" evidence="2">
    <location>
        <begin position="74"/>
        <end position="86"/>
    </location>
</feature>
<feature type="region of interest" description="Disordered" evidence="2">
    <location>
        <begin position="1"/>
        <end position="23"/>
    </location>
</feature>
<dbReference type="VEuPathDB" id="FungiDB:DNF11_3612"/>